<reference evidence="1" key="1">
    <citation type="journal article" date="2019" name="Science">
        <title>Mutation of a bHLH transcription factor allowed almond domestication.</title>
        <authorList>
            <person name="Sanchez-Perez R."/>
            <person name="Pavan S."/>
            <person name="Mazzeo R."/>
            <person name="Moldovan C."/>
            <person name="Aiese Cigliano R."/>
            <person name="Del Cueto J."/>
            <person name="Ricciardi F."/>
            <person name="Lotti C."/>
            <person name="Ricciardi L."/>
            <person name="Dicenta F."/>
            <person name="Lopez-Marques R.L."/>
            <person name="Lindberg Moller B."/>
        </authorList>
    </citation>
    <scope>NUCLEOTIDE SEQUENCE</scope>
</reference>
<name>A0A5H2Y9F5_PRUDU</name>
<dbReference type="EMBL" id="AP021795">
    <property type="protein sequence ID" value="BBN70326.1"/>
    <property type="molecule type" value="Genomic_DNA"/>
</dbReference>
<feature type="non-terminal residue" evidence="1">
    <location>
        <position position="1"/>
    </location>
</feature>
<protein>
    <submittedName>
        <fullName evidence="1">Uncharacterized protein</fullName>
    </submittedName>
</protein>
<organism evidence="1">
    <name type="scientific">Prunus dulcis</name>
    <name type="common">Almond</name>
    <name type="synonym">Amygdalus dulcis</name>
    <dbReference type="NCBI Taxonomy" id="3755"/>
    <lineage>
        <taxon>Eukaryota</taxon>
        <taxon>Viridiplantae</taxon>
        <taxon>Streptophyta</taxon>
        <taxon>Embryophyta</taxon>
        <taxon>Tracheophyta</taxon>
        <taxon>Spermatophyta</taxon>
        <taxon>Magnoliopsida</taxon>
        <taxon>eudicotyledons</taxon>
        <taxon>Gunneridae</taxon>
        <taxon>Pentapetalae</taxon>
        <taxon>rosids</taxon>
        <taxon>fabids</taxon>
        <taxon>Rosales</taxon>
        <taxon>Rosaceae</taxon>
        <taxon>Amygdaloideae</taxon>
        <taxon>Amygdaleae</taxon>
        <taxon>Prunus</taxon>
    </lineage>
</organism>
<accession>A0A5H2Y9F5</accession>
<feature type="non-terminal residue" evidence="1">
    <location>
        <position position="330"/>
    </location>
</feature>
<gene>
    <name evidence="1" type="ORF">Prudu_1458S000800</name>
</gene>
<evidence type="ECO:0000313" key="1">
    <source>
        <dbReference type="EMBL" id="BBN70326.1"/>
    </source>
</evidence>
<dbReference type="AlphaFoldDB" id="A0A5H2Y9F5"/>
<sequence length="330" mass="38439">LATRFCTAPLNFYIPNFKPLLTLSNPSLPTSNNLHHNSSPVAQCRPPPPCTAFRRPFVQLQIFDHAKHNNAAVHEETLRNFLENAEIFEIMDRLIDRRRTLSPESKLIFIDIIENVWQRVQSGISRGSLSPLLILVVDKYKVILPDSVGHSPERPYFAGFRYFVSFLSERVLSLKCTYLEPIMKHFEALYTKAHDTGKNSVSRNIDIWDTIKDIPECVLVHDYCDQYHEKKDYNKGATSELEYARNYSTHINQLAHPAKEQKQVERFLAEKFPDLLTSLFGYCFENDIKLDFLLQWRDVLWKYGMTCCKIPRKLLFQISSCIKDCLLQFT</sequence>
<proteinExistence type="predicted"/>